<keyword evidence="3" id="KW-1185">Reference proteome</keyword>
<evidence type="ECO:0000256" key="1">
    <source>
        <dbReference type="SAM" id="MobiDB-lite"/>
    </source>
</evidence>
<name>A0ABT9YCZ5_9BACI</name>
<gene>
    <name evidence="2" type="ORF">J2S05_000124</name>
</gene>
<dbReference type="Proteomes" id="UP001225034">
    <property type="component" value="Unassembled WGS sequence"/>
</dbReference>
<evidence type="ECO:0000313" key="2">
    <source>
        <dbReference type="EMBL" id="MDQ0205350.1"/>
    </source>
</evidence>
<dbReference type="InterPro" id="IPR036390">
    <property type="entry name" value="WH_DNA-bd_sf"/>
</dbReference>
<comment type="caution">
    <text evidence="2">The sequence shown here is derived from an EMBL/GenBank/DDBJ whole genome shotgun (WGS) entry which is preliminary data.</text>
</comment>
<dbReference type="SUPFAM" id="SSF46785">
    <property type="entry name" value="Winged helix' DNA-binding domain"/>
    <property type="match status" value="1"/>
</dbReference>
<reference evidence="2 3" key="1">
    <citation type="submission" date="2023-07" db="EMBL/GenBank/DDBJ databases">
        <title>Genomic Encyclopedia of Type Strains, Phase IV (KMG-IV): sequencing the most valuable type-strain genomes for metagenomic binning, comparative biology and taxonomic classification.</title>
        <authorList>
            <person name="Goeker M."/>
        </authorList>
    </citation>
    <scope>NUCLEOTIDE SEQUENCE [LARGE SCALE GENOMIC DNA]</scope>
    <source>
        <strain evidence="2 3">DSM 19154</strain>
    </source>
</reference>
<protein>
    <recommendedName>
        <fullName evidence="4">Transcriptional regulator</fullName>
    </recommendedName>
</protein>
<dbReference type="Gene3D" id="3.30.70.270">
    <property type="match status" value="1"/>
</dbReference>
<dbReference type="InterPro" id="IPR043128">
    <property type="entry name" value="Rev_trsase/Diguanyl_cyclase"/>
</dbReference>
<dbReference type="RefSeq" id="WP_306978970.1">
    <property type="nucleotide sequence ID" value="NZ_JAUSUA010000001.1"/>
</dbReference>
<dbReference type="EMBL" id="JAUSUA010000001">
    <property type="protein sequence ID" value="MDQ0205350.1"/>
    <property type="molecule type" value="Genomic_DNA"/>
</dbReference>
<sequence>MNICIGVVGPEDSVQLICDTASDFETIQVIPCAYADINEVPDIINEHKNKVDQWLFSGQAPYALSLEKRLVKEESAWQVPLHGSSLLGTFLEAFTKMNSTFHSISLDTISQTYSDWLIKRFSLSQLTINTYSYMGYVTVEELIDFHTTCYKTGESSVAFTCIRAVYEALRQQGIPCYRITPSSPDIRETIVRIQERAQFRYYRNAQLAIIGVEVSDTANSRKDDMNSYRLKHQELVLRKLLLEYAESVQGSFIEQGHGHFSIYTTRGEIEALGWPFDLVKEAKHVAKLDLSIGIGYGQTAIGAESHVQMALQIAQQHGQEVIVLVNEEKQVTEAFEQEEPLLYEQVQFKNEHSKSALSPAMLSRIFAKAHQQQKRFLTAQELSQWIQSTERHARRILSELERSGYIKQTAEEQSGHRGRPRRVYEIIK</sequence>
<evidence type="ECO:0008006" key="4">
    <source>
        <dbReference type="Google" id="ProtNLM"/>
    </source>
</evidence>
<feature type="region of interest" description="Disordered" evidence="1">
    <location>
        <begin position="408"/>
        <end position="428"/>
    </location>
</feature>
<proteinExistence type="predicted"/>
<organism evidence="2 3">
    <name type="scientific">Alkalicoccobacillus murimartini</name>
    <dbReference type="NCBI Taxonomy" id="171685"/>
    <lineage>
        <taxon>Bacteria</taxon>
        <taxon>Bacillati</taxon>
        <taxon>Bacillota</taxon>
        <taxon>Bacilli</taxon>
        <taxon>Bacillales</taxon>
        <taxon>Bacillaceae</taxon>
        <taxon>Alkalicoccobacillus</taxon>
    </lineage>
</organism>
<evidence type="ECO:0000313" key="3">
    <source>
        <dbReference type="Proteomes" id="UP001225034"/>
    </source>
</evidence>
<accession>A0ABT9YCZ5</accession>